<dbReference type="AlphaFoldDB" id="A0A0U5FTY5"/>
<name>A0A0U5FTY5_ASPCI</name>
<gene>
    <name evidence="1" type="ORF">ASPCAL04185</name>
</gene>
<reference evidence="2" key="1">
    <citation type="journal article" date="2016" name="Genome Announc.">
        <title>Draft genome sequences of fungus Aspergillus calidoustus.</title>
        <authorList>
            <person name="Horn F."/>
            <person name="Linde J."/>
            <person name="Mattern D.J."/>
            <person name="Walther G."/>
            <person name="Guthke R."/>
            <person name="Scherlach K."/>
            <person name="Martin K."/>
            <person name="Brakhage A.A."/>
            <person name="Petzke L."/>
            <person name="Valiante V."/>
        </authorList>
    </citation>
    <scope>NUCLEOTIDE SEQUENCE [LARGE SCALE GENOMIC DNA]</scope>
    <source>
        <strain evidence="2">SF006504</strain>
    </source>
</reference>
<dbReference type="OMA" id="EANTNTH"/>
<proteinExistence type="predicted"/>
<dbReference type="EMBL" id="CDMC01000003">
    <property type="protein sequence ID" value="CEL03026.1"/>
    <property type="molecule type" value="Genomic_DNA"/>
</dbReference>
<organism evidence="1 2">
    <name type="scientific">Aspergillus calidoustus</name>
    <dbReference type="NCBI Taxonomy" id="454130"/>
    <lineage>
        <taxon>Eukaryota</taxon>
        <taxon>Fungi</taxon>
        <taxon>Dikarya</taxon>
        <taxon>Ascomycota</taxon>
        <taxon>Pezizomycotina</taxon>
        <taxon>Eurotiomycetes</taxon>
        <taxon>Eurotiomycetidae</taxon>
        <taxon>Eurotiales</taxon>
        <taxon>Aspergillaceae</taxon>
        <taxon>Aspergillus</taxon>
        <taxon>Aspergillus subgen. Nidulantes</taxon>
    </lineage>
</organism>
<dbReference type="OrthoDB" id="4490496at2759"/>
<sequence>MTVVVNPHIPLASAADRDKFLFLIRDVARETQENEPQCLAYCWTTPVEESDRSVDSPALVQGLEVYVYMHSVIPHPLTATSYATEEALAVTHRNGKAYKHMREVVASTGLLSYPKGGVPTYRPAGGGFLSKPGVPETVGSEEYFVLVKYIVRGGDAVSRVLREERQLADELKGNEGVFAVWSFVPEGRNDDEEEEEGVSIALFIRLRGVADYAGAVEECVSQFE</sequence>
<protein>
    <submittedName>
        <fullName evidence="1">Uncharacterized protein</fullName>
    </submittedName>
</protein>
<dbReference type="Proteomes" id="UP000054771">
    <property type="component" value="Unassembled WGS sequence"/>
</dbReference>
<evidence type="ECO:0000313" key="2">
    <source>
        <dbReference type="Proteomes" id="UP000054771"/>
    </source>
</evidence>
<accession>A0A0U5FTY5</accession>
<evidence type="ECO:0000313" key="1">
    <source>
        <dbReference type="EMBL" id="CEL03026.1"/>
    </source>
</evidence>
<keyword evidence="2" id="KW-1185">Reference proteome</keyword>